<dbReference type="GO" id="GO:0000455">
    <property type="term" value="P:enzyme-directed rRNA pseudouridine synthesis"/>
    <property type="evidence" value="ECO:0007669"/>
    <property type="project" value="UniProtKB-ARBA"/>
</dbReference>
<dbReference type="AlphaFoldDB" id="V4R517"/>
<dbReference type="CDD" id="cd00165">
    <property type="entry name" value="S4"/>
    <property type="match status" value="1"/>
</dbReference>
<dbReference type="Gene3D" id="3.30.2350.10">
    <property type="entry name" value="Pseudouridine synthase"/>
    <property type="match status" value="1"/>
</dbReference>
<dbReference type="STRING" id="631454.N177_0357"/>
<dbReference type="PANTHER" id="PTHR21600:SF44">
    <property type="entry name" value="RIBOSOMAL LARGE SUBUNIT PSEUDOURIDINE SYNTHASE D"/>
    <property type="match status" value="1"/>
</dbReference>
<dbReference type="Pfam" id="PF01479">
    <property type="entry name" value="S4"/>
    <property type="match status" value="1"/>
</dbReference>
<feature type="active site" evidence="4">
    <location>
        <position position="148"/>
    </location>
</feature>
<dbReference type="InterPro" id="IPR002942">
    <property type="entry name" value="S4_RNA-bd"/>
</dbReference>
<reference evidence="10 11" key="1">
    <citation type="journal article" date="2014" name="Genome Announc.">
        <title>Draft Genome Sequence of Lutibaculum baratangense Strain AMV1T, Isolated from a Mud Volcano in Andamans, India.</title>
        <authorList>
            <person name="Singh A."/>
            <person name="Sreenivas A."/>
            <person name="Sathyanarayana Reddy G."/>
            <person name="Pinnaka A.K."/>
            <person name="Shivaji S."/>
        </authorList>
    </citation>
    <scope>NUCLEOTIDE SEQUENCE [LARGE SCALE GENOMIC DNA]</scope>
    <source>
        <strain evidence="10 11">AMV1</strain>
    </source>
</reference>
<keyword evidence="2 6" id="KW-0413">Isomerase</keyword>
<comment type="similarity">
    <text evidence="1 6">Belongs to the pseudouridine synthase RluA family.</text>
</comment>
<dbReference type="InterPro" id="IPR020103">
    <property type="entry name" value="PsdUridine_synth_cat_dom_sf"/>
</dbReference>
<dbReference type="Pfam" id="PF00849">
    <property type="entry name" value="PseudoU_synth_2"/>
    <property type="match status" value="1"/>
</dbReference>
<dbReference type="GO" id="GO:0160140">
    <property type="term" value="F:23S rRNA pseudouridine(1911/1915/1917) synthase activity"/>
    <property type="evidence" value="ECO:0007669"/>
    <property type="project" value="UniProtKB-EC"/>
</dbReference>
<dbReference type="GO" id="GO:0003723">
    <property type="term" value="F:RNA binding"/>
    <property type="evidence" value="ECO:0007669"/>
    <property type="project" value="UniProtKB-KW"/>
</dbReference>
<dbReference type="Gene3D" id="3.10.290.10">
    <property type="entry name" value="RNA-binding S4 domain"/>
    <property type="match status" value="1"/>
</dbReference>
<comment type="function">
    <text evidence="6">Responsible for synthesis of pseudouridine from uracil.</text>
</comment>
<dbReference type="InterPro" id="IPR006225">
    <property type="entry name" value="PsdUridine_synth_RluC/D"/>
</dbReference>
<evidence type="ECO:0000256" key="3">
    <source>
        <dbReference type="ARBA" id="ARBA00036882"/>
    </source>
</evidence>
<dbReference type="NCBIfam" id="TIGR00005">
    <property type="entry name" value="rluA_subfam"/>
    <property type="match status" value="1"/>
</dbReference>
<keyword evidence="10" id="KW-0456">Lyase</keyword>
<dbReference type="InterPro" id="IPR006145">
    <property type="entry name" value="PsdUridine_synth_RsuA/RluA"/>
</dbReference>
<comment type="catalytic activity">
    <reaction evidence="3">
        <text>uridine(1911/1915/1917) in 23S rRNA = pseudouridine(1911/1915/1917) in 23S rRNA</text>
        <dbReference type="Rhea" id="RHEA:42524"/>
        <dbReference type="Rhea" id="RHEA-COMP:10097"/>
        <dbReference type="Rhea" id="RHEA-COMP:10098"/>
        <dbReference type="ChEBI" id="CHEBI:65314"/>
        <dbReference type="ChEBI" id="CHEBI:65315"/>
        <dbReference type="EC" id="5.4.99.23"/>
    </reaction>
</comment>
<dbReference type="PROSITE" id="PS01129">
    <property type="entry name" value="PSI_RLU"/>
    <property type="match status" value="1"/>
</dbReference>
<dbReference type="EC" id="5.4.99.-" evidence="6"/>
<dbReference type="GO" id="GO:0016829">
    <property type="term" value="F:lyase activity"/>
    <property type="evidence" value="ECO:0007669"/>
    <property type="project" value="UniProtKB-KW"/>
</dbReference>
<accession>V4R517</accession>
<comment type="caution">
    <text evidence="10">The sequence shown here is derived from an EMBL/GenBank/DDBJ whole genome shotgun (WGS) entry which is preliminary data.</text>
</comment>
<dbReference type="PANTHER" id="PTHR21600">
    <property type="entry name" value="MITOCHONDRIAL RNA PSEUDOURIDINE SYNTHASE"/>
    <property type="match status" value="1"/>
</dbReference>
<evidence type="ECO:0000259" key="8">
    <source>
        <dbReference type="Pfam" id="PF00849"/>
    </source>
</evidence>
<evidence type="ECO:0000313" key="11">
    <source>
        <dbReference type="Proteomes" id="UP000017819"/>
    </source>
</evidence>
<dbReference type="SUPFAM" id="SSF55174">
    <property type="entry name" value="Alpha-L RNA-binding motif"/>
    <property type="match status" value="1"/>
</dbReference>
<dbReference type="InterPro" id="IPR036986">
    <property type="entry name" value="S4_RNA-bd_sf"/>
</dbReference>
<gene>
    <name evidence="10" type="ORF">N177_0357</name>
</gene>
<evidence type="ECO:0000313" key="10">
    <source>
        <dbReference type="EMBL" id="ESR27047.1"/>
    </source>
</evidence>
<dbReference type="InterPro" id="IPR006224">
    <property type="entry name" value="PsdUridine_synth_RluA-like_CS"/>
</dbReference>
<evidence type="ECO:0000256" key="4">
    <source>
        <dbReference type="PIRSR" id="PIRSR606225-1"/>
    </source>
</evidence>
<evidence type="ECO:0000256" key="1">
    <source>
        <dbReference type="ARBA" id="ARBA00010876"/>
    </source>
</evidence>
<proteinExistence type="inferred from homology"/>
<dbReference type="Proteomes" id="UP000017819">
    <property type="component" value="Unassembled WGS sequence"/>
</dbReference>
<keyword evidence="11" id="KW-1185">Reference proteome</keyword>
<protein>
    <recommendedName>
        <fullName evidence="6">Pseudouridine synthase</fullName>
        <ecNumber evidence="6">5.4.99.-</ecNumber>
    </recommendedName>
</protein>
<comment type="catalytic activity">
    <reaction evidence="6">
        <text>a uridine in RNA = a pseudouridine in RNA</text>
        <dbReference type="Rhea" id="RHEA:48348"/>
        <dbReference type="Rhea" id="RHEA-COMP:12068"/>
        <dbReference type="Rhea" id="RHEA-COMP:12069"/>
        <dbReference type="ChEBI" id="CHEBI:65314"/>
        <dbReference type="ChEBI" id="CHEBI:65315"/>
    </reaction>
</comment>
<evidence type="ECO:0000256" key="5">
    <source>
        <dbReference type="PROSITE-ProRule" id="PRU00182"/>
    </source>
</evidence>
<feature type="domain" description="RNA-binding S4" evidence="9">
    <location>
        <begin position="23"/>
        <end position="68"/>
    </location>
</feature>
<name>V4R517_9HYPH</name>
<evidence type="ECO:0000256" key="6">
    <source>
        <dbReference type="RuleBase" id="RU362028"/>
    </source>
</evidence>
<dbReference type="CDD" id="cd02869">
    <property type="entry name" value="PseudoU_synth_RluA_like"/>
    <property type="match status" value="1"/>
</dbReference>
<keyword evidence="5" id="KW-0694">RNA-binding</keyword>
<feature type="region of interest" description="Disordered" evidence="7">
    <location>
        <begin position="199"/>
        <end position="218"/>
    </location>
</feature>
<sequence length="338" mass="36876">MSLSDMDDNRTIDLVAPEEAQGERLDRVLAALLADFSRSRLQALIKEGRVGVGGRTIWEPRHPVNAGEALRVEVPPPEPAVPQAEDIPLTVVHEDADLIVVDKPAGLVVHPGAGNWRGTLVNALLHHAKGELPGIGGVERPGIVHRIDKDTSGLLVVAKTEAAHRALSAQFADHGREGPLERAYLAFVWGVPSPRKGTIDAPLGRSRQSPERQEVRAGARHAVTHYRVLEAYPDPTRPGESLASLVECRLETGRTHQIRVHMAHIGHPLIGDETYAKGYRTKARRLGEDARKLVETLERQALHAYLLVVSHPVTGEDLRFESALPPELEALRRALAGS</sequence>
<organism evidence="10 11">
    <name type="scientific">Lutibaculum baratangense AMV1</name>
    <dbReference type="NCBI Taxonomy" id="631454"/>
    <lineage>
        <taxon>Bacteria</taxon>
        <taxon>Pseudomonadati</taxon>
        <taxon>Pseudomonadota</taxon>
        <taxon>Alphaproteobacteria</taxon>
        <taxon>Hyphomicrobiales</taxon>
        <taxon>Tepidamorphaceae</taxon>
        <taxon>Lutibaculum</taxon>
    </lineage>
</organism>
<dbReference type="PATRIC" id="fig|631454.5.peg.350"/>
<dbReference type="EMBL" id="AWXZ01000011">
    <property type="protein sequence ID" value="ESR27047.1"/>
    <property type="molecule type" value="Genomic_DNA"/>
</dbReference>
<feature type="compositionally biased region" description="Basic and acidic residues" evidence="7">
    <location>
        <begin position="208"/>
        <end position="217"/>
    </location>
</feature>
<dbReference type="SUPFAM" id="SSF55120">
    <property type="entry name" value="Pseudouridine synthase"/>
    <property type="match status" value="1"/>
</dbReference>
<dbReference type="eggNOG" id="COG0564">
    <property type="taxonomic scope" value="Bacteria"/>
</dbReference>
<evidence type="ECO:0000259" key="9">
    <source>
        <dbReference type="Pfam" id="PF01479"/>
    </source>
</evidence>
<evidence type="ECO:0000256" key="7">
    <source>
        <dbReference type="SAM" id="MobiDB-lite"/>
    </source>
</evidence>
<feature type="domain" description="Pseudouridine synthase RsuA/RluA-like" evidence="8">
    <location>
        <begin position="97"/>
        <end position="264"/>
    </location>
</feature>
<dbReference type="PROSITE" id="PS50889">
    <property type="entry name" value="S4"/>
    <property type="match status" value="1"/>
</dbReference>
<dbReference type="InterPro" id="IPR050188">
    <property type="entry name" value="RluA_PseudoU_synthase"/>
</dbReference>
<evidence type="ECO:0000256" key="2">
    <source>
        <dbReference type="ARBA" id="ARBA00023235"/>
    </source>
</evidence>